<dbReference type="Proteomes" id="UP000319769">
    <property type="component" value="Unassembled WGS sequence"/>
</dbReference>
<proteinExistence type="predicted"/>
<dbReference type="PROSITE" id="PS50043">
    <property type="entry name" value="HTH_LUXR_2"/>
    <property type="match status" value="1"/>
</dbReference>
<dbReference type="Gene3D" id="3.30.450.40">
    <property type="match status" value="1"/>
</dbReference>
<evidence type="ECO:0000256" key="3">
    <source>
        <dbReference type="ARBA" id="ARBA00023163"/>
    </source>
</evidence>
<evidence type="ECO:0000259" key="4">
    <source>
        <dbReference type="PROSITE" id="PS50043"/>
    </source>
</evidence>
<dbReference type="GO" id="GO:0006355">
    <property type="term" value="P:regulation of DNA-templated transcription"/>
    <property type="evidence" value="ECO:0007669"/>
    <property type="project" value="InterPro"/>
</dbReference>
<reference evidence="5" key="1">
    <citation type="submission" date="2019-09" db="EMBL/GenBank/DDBJ databases">
        <authorList>
            <person name="Teo W.F.A."/>
            <person name="Duangmal K."/>
        </authorList>
    </citation>
    <scope>NUCLEOTIDE SEQUENCE [LARGE SCALE GENOMIC DNA]</scope>
    <source>
        <strain evidence="5">K81G1</strain>
    </source>
</reference>
<feature type="domain" description="HTH luxR-type" evidence="4">
    <location>
        <begin position="204"/>
        <end position="269"/>
    </location>
</feature>
<organism evidence="5 6">
    <name type="scientific">Amycolatopsis acidicola</name>
    <dbReference type="NCBI Taxonomy" id="2596893"/>
    <lineage>
        <taxon>Bacteria</taxon>
        <taxon>Bacillati</taxon>
        <taxon>Actinomycetota</taxon>
        <taxon>Actinomycetes</taxon>
        <taxon>Pseudonocardiales</taxon>
        <taxon>Pseudonocardiaceae</taxon>
        <taxon>Amycolatopsis</taxon>
    </lineage>
</organism>
<dbReference type="OrthoDB" id="4069167at2"/>
<dbReference type="Pfam" id="PF00196">
    <property type="entry name" value="GerE"/>
    <property type="match status" value="1"/>
</dbReference>
<dbReference type="AlphaFoldDB" id="A0A5N0V313"/>
<comment type="caution">
    <text evidence="5">The sequence shown here is derived from an EMBL/GenBank/DDBJ whole genome shotgun (WGS) entry which is preliminary data.</text>
</comment>
<protein>
    <submittedName>
        <fullName evidence="5">Helix-turn-helix transcriptional regulator</fullName>
    </submittedName>
</protein>
<evidence type="ECO:0000256" key="1">
    <source>
        <dbReference type="ARBA" id="ARBA00023015"/>
    </source>
</evidence>
<accession>A0A5N0V313</accession>
<keyword evidence="6" id="KW-1185">Reference proteome</keyword>
<dbReference type="RefSeq" id="WP_144749197.1">
    <property type="nucleotide sequence ID" value="NZ_VMNW02000031.1"/>
</dbReference>
<keyword evidence="2" id="KW-0238">DNA-binding</keyword>
<evidence type="ECO:0000313" key="6">
    <source>
        <dbReference type="Proteomes" id="UP000319769"/>
    </source>
</evidence>
<dbReference type="SMART" id="SM00421">
    <property type="entry name" value="HTH_LUXR"/>
    <property type="match status" value="1"/>
</dbReference>
<name>A0A5N0V313_9PSEU</name>
<dbReference type="InterPro" id="IPR029016">
    <property type="entry name" value="GAF-like_dom_sf"/>
</dbReference>
<dbReference type="PANTHER" id="PTHR44688">
    <property type="entry name" value="DNA-BINDING TRANSCRIPTIONAL ACTIVATOR DEVR_DOSR"/>
    <property type="match status" value="1"/>
</dbReference>
<dbReference type="Gene3D" id="1.10.10.10">
    <property type="entry name" value="Winged helix-like DNA-binding domain superfamily/Winged helix DNA-binding domain"/>
    <property type="match status" value="1"/>
</dbReference>
<dbReference type="InterPro" id="IPR016032">
    <property type="entry name" value="Sig_transdc_resp-reg_C-effctor"/>
</dbReference>
<dbReference type="SUPFAM" id="SSF46894">
    <property type="entry name" value="C-terminal effector domain of the bipartite response regulators"/>
    <property type="match status" value="1"/>
</dbReference>
<dbReference type="EMBL" id="VMNW02000031">
    <property type="protein sequence ID" value="KAA9159087.1"/>
    <property type="molecule type" value="Genomic_DNA"/>
</dbReference>
<dbReference type="GO" id="GO:0003677">
    <property type="term" value="F:DNA binding"/>
    <property type="evidence" value="ECO:0007669"/>
    <property type="project" value="UniProtKB-KW"/>
</dbReference>
<keyword evidence="3" id="KW-0804">Transcription</keyword>
<dbReference type="PANTHER" id="PTHR44688:SF16">
    <property type="entry name" value="DNA-BINDING TRANSCRIPTIONAL ACTIVATOR DEVR_DOSR"/>
    <property type="match status" value="1"/>
</dbReference>
<dbReference type="InterPro" id="IPR036388">
    <property type="entry name" value="WH-like_DNA-bd_sf"/>
</dbReference>
<dbReference type="PRINTS" id="PR00038">
    <property type="entry name" value="HTHLUXR"/>
</dbReference>
<dbReference type="SUPFAM" id="SSF55781">
    <property type="entry name" value="GAF domain-like"/>
    <property type="match status" value="1"/>
</dbReference>
<keyword evidence="1" id="KW-0805">Transcription regulation</keyword>
<gene>
    <name evidence="5" type="ORF">FPZ12_021300</name>
</gene>
<dbReference type="InterPro" id="IPR000792">
    <property type="entry name" value="Tscrpt_reg_LuxR_C"/>
</dbReference>
<evidence type="ECO:0000313" key="5">
    <source>
        <dbReference type="EMBL" id="KAA9159087.1"/>
    </source>
</evidence>
<evidence type="ECO:0000256" key="2">
    <source>
        <dbReference type="ARBA" id="ARBA00023125"/>
    </source>
</evidence>
<sequence>MDDDASPARATERLIGLRLRQFQRVTGLPTVFGGATAGRSQSHELRIAHQRGTIGDSLLDLRVASGRGLGGWALASGRLRTVSDYASTPAITHDFDEIVVRQERLSAIVALPIKVGGAVGGIIYGAVRGGHRIGRTILDHAAAFGATLERELAELPAPEPALPHTQAAVGELAELARTTGDETLRRRLEHLISDLRGITELRRPGTEVPPLAPREREVLELIAVGMTNADAAHTLGLSTETVRAYLRSAMRKLGVGNRTAAVHAARRLGLL</sequence>
<dbReference type="CDD" id="cd06170">
    <property type="entry name" value="LuxR_C_like"/>
    <property type="match status" value="1"/>
</dbReference>